<evidence type="ECO:0000256" key="2">
    <source>
        <dbReference type="ARBA" id="ARBA00023125"/>
    </source>
</evidence>
<dbReference type="InterPro" id="IPR011711">
    <property type="entry name" value="GntR_C"/>
</dbReference>
<evidence type="ECO:0000259" key="4">
    <source>
        <dbReference type="PROSITE" id="PS50949"/>
    </source>
</evidence>
<dbReference type="InterPro" id="IPR036390">
    <property type="entry name" value="WH_DNA-bd_sf"/>
</dbReference>
<dbReference type="Pfam" id="PF00392">
    <property type="entry name" value="GntR"/>
    <property type="match status" value="1"/>
</dbReference>
<evidence type="ECO:0000313" key="6">
    <source>
        <dbReference type="EMBL" id="WJW69691.1"/>
    </source>
</evidence>
<name>A0A8T7M6Y9_9CHLR</name>
<evidence type="ECO:0000256" key="3">
    <source>
        <dbReference type="ARBA" id="ARBA00023163"/>
    </source>
</evidence>
<dbReference type="RefSeq" id="WP_341471564.1">
    <property type="nucleotide sequence ID" value="NZ_CP128400.1"/>
</dbReference>
<dbReference type="SUPFAM" id="SSF46785">
    <property type="entry name" value="Winged helix' DNA-binding domain"/>
    <property type="match status" value="1"/>
</dbReference>
<dbReference type="AlphaFoldDB" id="A0A8T7M6Y9"/>
<dbReference type="InterPro" id="IPR008920">
    <property type="entry name" value="TF_FadR/GntR_C"/>
</dbReference>
<dbReference type="EMBL" id="JACATZ010000003">
    <property type="protein sequence ID" value="NWJ47786.1"/>
    <property type="molecule type" value="Genomic_DNA"/>
</dbReference>
<dbReference type="PROSITE" id="PS50949">
    <property type="entry name" value="HTH_GNTR"/>
    <property type="match status" value="1"/>
</dbReference>
<keyword evidence="3" id="KW-0804">Transcription</keyword>
<dbReference type="Gene3D" id="1.10.10.10">
    <property type="entry name" value="Winged helix-like DNA-binding domain superfamily/Winged helix DNA-binding domain"/>
    <property type="match status" value="1"/>
</dbReference>
<dbReference type="InterPro" id="IPR000524">
    <property type="entry name" value="Tscrpt_reg_HTH_GntR"/>
</dbReference>
<feature type="domain" description="HTH gntR-type" evidence="4">
    <location>
        <begin position="8"/>
        <end position="75"/>
    </location>
</feature>
<dbReference type="GO" id="GO:0003700">
    <property type="term" value="F:DNA-binding transcription factor activity"/>
    <property type="evidence" value="ECO:0007669"/>
    <property type="project" value="InterPro"/>
</dbReference>
<organism evidence="5 7">
    <name type="scientific">Candidatus Chlorohelix allophototropha</name>
    <dbReference type="NCBI Taxonomy" id="3003348"/>
    <lineage>
        <taxon>Bacteria</taxon>
        <taxon>Bacillati</taxon>
        <taxon>Chloroflexota</taxon>
        <taxon>Chloroflexia</taxon>
        <taxon>Candidatus Chloroheliales</taxon>
        <taxon>Candidatus Chloroheliaceae</taxon>
        <taxon>Candidatus Chlorohelix</taxon>
    </lineage>
</organism>
<protein>
    <submittedName>
        <fullName evidence="5">GntR family transcriptional regulator</fullName>
    </submittedName>
</protein>
<evidence type="ECO:0000313" key="7">
    <source>
        <dbReference type="Proteomes" id="UP000521676"/>
    </source>
</evidence>
<dbReference type="SUPFAM" id="SSF48008">
    <property type="entry name" value="GntR ligand-binding domain-like"/>
    <property type="match status" value="1"/>
</dbReference>
<dbReference type="Gene3D" id="1.20.120.530">
    <property type="entry name" value="GntR ligand-binding domain-like"/>
    <property type="match status" value="1"/>
</dbReference>
<evidence type="ECO:0000256" key="1">
    <source>
        <dbReference type="ARBA" id="ARBA00023015"/>
    </source>
</evidence>
<keyword evidence="2" id="KW-0238">DNA-binding</keyword>
<sequence length="233" mass="26587">MSETVRYFLKRDYIVEQLRAAIASGELQPGQKLRQEELAARFQISSTPVREALRLLEAEGLVTSVPHQGVFVTRLTAQEAVEYYRLRALLEAYAAKEAVVRLKGDDSRRTRLLEQLEEIQQGLNHAIDNKNIEEAANLNRTLHLLLYEEAAMPLLKQLITDLWKRMPFHNIWLGAWRTAEIEAEHRELLEAIRSGDPVAAERITRLHIELSLEVFLASTGENLTIAASEKPIE</sequence>
<dbReference type="Proteomes" id="UP000521676">
    <property type="component" value="Unassembled WGS sequence"/>
</dbReference>
<evidence type="ECO:0000313" key="8">
    <source>
        <dbReference type="Proteomes" id="UP001431572"/>
    </source>
</evidence>
<dbReference type="GO" id="GO:0003677">
    <property type="term" value="F:DNA binding"/>
    <property type="evidence" value="ECO:0007669"/>
    <property type="project" value="UniProtKB-KW"/>
</dbReference>
<dbReference type="CDD" id="cd07377">
    <property type="entry name" value="WHTH_GntR"/>
    <property type="match status" value="1"/>
</dbReference>
<dbReference type="SMART" id="SM00895">
    <property type="entry name" value="FCD"/>
    <property type="match status" value="1"/>
</dbReference>
<keyword evidence="8" id="KW-1185">Reference proteome</keyword>
<reference evidence="5 7" key="1">
    <citation type="submission" date="2020-06" db="EMBL/GenBank/DDBJ databases">
        <title>Anoxygenic phototrophic Chloroflexota member uses a Type I reaction center.</title>
        <authorList>
            <person name="Tsuji J.M."/>
            <person name="Shaw N.A."/>
            <person name="Nagashima S."/>
            <person name="Venkiteswaran J."/>
            <person name="Schiff S.L."/>
            <person name="Hanada S."/>
            <person name="Tank M."/>
            <person name="Neufeld J.D."/>
        </authorList>
    </citation>
    <scope>NUCLEOTIDE SEQUENCE [LARGE SCALE GENOMIC DNA]</scope>
    <source>
        <strain evidence="5">L227-S17</strain>
    </source>
</reference>
<dbReference type="PANTHER" id="PTHR43537">
    <property type="entry name" value="TRANSCRIPTIONAL REGULATOR, GNTR FAMILY"/>
    <property type="match status" value="1"/>
</dbReference>
<dbReference type="Pfam" id="PF07729">
    <property type="entry name" value="FCD"/>
    <property type="match status" value="1"/>
</dbReference>
<dbReference type="Proteomes" id="UP001431572">
    <property type="component" value="Chromosome 2"/>
</dbReference>
<dbReference type="InterPro" id="IPR036388">
    <property type="entry name" value="WH-like_DNA-bd_sf"/>
</dbReference>
<dbReference type="EMBL" id="CP128400">
    <property type="protein sequence ID" value="WJW69691.1"/>
    <property type="molecule type" value="Genomic_DNA"/>
</dbReference>
<evidence type="ECO:0000313" key="5">
    <source>
        <dbReference type="EMBL" id="NWJ47786.1"/>
    </source>
</evidence>
<proteinExistence type="predicted"/>
<dbReference type="SMART" id="SM00345">
    <property type="entry name" value="HTH_GNTR"/>
    <property type="match status" value="1"/>
</dbReference>
<keyword evidence="1" id="KW-0805">Transcription regulation</keyword>
<reference evidence="6" key="2">
    <citation type="journal article" date="2024" name="Nature">
        <title>Anoxygenic phototroph of the Chloroflexota uses a type I reaction centre.</title>
        <authorList>
            <person name="Tsuji J.M."/>
            <person name="Shaw N.A."/>
            <person name="Nagashima S."/>
            <person name="Venkiteswaran J.J."/>
            <person name="Schiff S.L."/>
            <person name="Watanabe T."/>
            <person name="Fukui M."/>
            <person name="Hanada S."/>
            <person name="Tank M."/>
            <person name="Neufeld J.D."/>
        </authorList>
    </citation>
    <scope>NUCLEOTIDE SEQUENCE</scope>
    <source>
        <strain evidence="6">L227-S17</strain>
    </source>
</reference>
<accession>A0A8T7M6Y9</accession>
<gene>
    <name evidence="5" type="ORF">HXX08_18185</name>
    <name evidence="6" type="ORF">OZ401_003319</name>
</gene>
<dbReference type="PANTHER" id="PTHR43537:SF24">
    <property type="entry name" value="GLUCONATE OPERON TRANSCRIPTIONAL REPRESSOR"/>
    <property type="match status" value="1"/>
</dbReference>